<protein>
    <recommendedName>
        <fullName evidence="5">Phosphate/phosphite/phosphonate ABC transporter substrate-binding protein</fullName>
    </recommendedName>
</protein>
<name>A0A2N1J630_9BACT</name>
<dbReference type="OrthoDB" id="5318791at2"/>
<proteinExistence type="inferred from homology"/>
<dbReference type="PANTHER" id="PTHR35841:SF1">
    <property type="entry name" value="PHOSPHONATES-BINDING PERIPLASMIC PROTEIN"/>
    <property type="match status" value="1"/>
</dbReference>
<accession>A0A2N1J630</accession>
<dbReference type="AlphaFoldDB" id="A0A2N1J630"/>
<evidence type="ECO:0008006" key="5">
    <source>
        <dbReference type="Google" id="ProtNLM"/>
    </source>
</evidence>
<dbReference type="PANTHER" id="PTHR35841">
    <property type="entry name" value="PHOSPHONATES-BINDING PERIPLASMIC PROTEIN"/>
    <property type="match status" value="1"/>
</dbReference>
<evidence type="ECO:0000256" key="2">
    <source>
        <dbReference type="ARBA" id="ARBA00022729"/>
    </source>
</evidence>
<comment type="similarity">
    <text evidence="1">Belongs to the phosphate/phosphite/phosphonate binding protein family.</text>
</comment>
<evidence type="ECO:0000313" key="3">
    <source>
        <dbReference type="EMBL" id="PKI82018.1"/>
    </source>
</evidence>
<keyword evidence="4" id="KW-1185">Reference proteome</keyword>
<dbReference type="Proteomes" id="UP000233248">
    <property type="component" value="Unassembled WGS sequence"/>
</dbReference>
<dbReference type="KEGG" id="ahs:AHALO_1139"/>
<dbReference type="RefSeq" id="WP_101183469.1">
    <property type="nucleotide sequence ID" value="NZ_CP031218.1"/>
</dbReference>
<dbReference type="GO" id="GO:0043190">
    <property type="term" value="C:ATP-binding cassette (ABC) transporter complex"/>
    <property type="evidence" value="ECO:0007669"/>
    <property type="project" value="InterPro"/>
</dbReference>
<dbReference type="GO" id="GO:0055085">
    <property type="term" value="P:transmembrane transport"/>
    <property type="evidence" value="ECO:0007669"/>
    <property type="project" value="InterPro"/>
</dbReference>
<keyword evidence="2" id="KW-0732">Signal</keyword>
<evidence type="ECO:0000313" key="4">
    <source>
        <dbReference type="Proteomes" id="UP000233248"/>
    </source>
</evidence>
<dbReference type="SUPFAM" id="SSF53850">
    <property type="entry name" value="Periplasmic binding protein-like II"/>
    <property type="match status" value="1"/>
</dbReference>
<dbReference type="Gene3D" id="3.40.190.10">
    <property type="entry name" value="Periplasmic binding protein-like II"/>
    <property type="match status" value="2"/>
</dbReference>
<gene>
    <name evidence="3" type="ORF">CP960_01525</name>
</gene>
<dbReference type="Pfam" id="PF12974">
    <property type="entry name" value="Phosphonate-bd"/>
    <property type="match status" value="1"/>
</dbReference>
<dbReference type="NCBIfam" id="TIGR01098">
    <property type="entry name" value="3A0109s03R"/>
    <property type="match status" value="1"/>
</dbReference>
<reference evidence="3 4" key="1">
    <citation type="submission" date="2017-09" db="EMBL/GenBank/DDBJ databases">
        <title>Genomics of the genus Arcobacter.</title>
        <authorList>
            <person name="Perez-Cataluna A."/>
            <person name="Figueras M.J."/>
            <person name="Salas-Masso N."/>
        </authorList>
    </citation>
    <scope>NUCLEOTIDE SEQUENCE [LARGE SCALE GENOMIC DNA]</scope>
    <source>
        <strain evidence="3 4">DSM 18005</strain>
    </source>
</reference>
<sequence length="269" mass="31166">MKKAIFFSMILLSSFLYSKDLVFGIIPYKSNELIKNAYKPFINYLEKNTNKKVRIHIAKDYNDIIKMIKLKEVDFAMIGSYLYIKNQTNLKNTKYIASGLRKLNNKITSTFNSLIITTQDSQIKSVKDIKNKIFAFTDKNSTAGFVFPNYILKEEGIDYKKDFKKCYFLKKHDRVIKALLSNSIDAGAVYDKIAYDTQKKHPNKIRILARSYPIPLDAYIATSRLSKKEFEKLNLLFLKYKGSNEDEIIGFTKVTKDVFDSIKEVAKSN</sequence>
<evidence type="ECO:0000256" key="1">
    <source>
        <dbReference type="ARBA" id="ARBA00007162"/>
    </source>
</evidence>
<dbReference type="InterPro" id="IPR005770">
    <property type="entry name" value="PhnD"/>
</dbReference>
<organism evidence="3 4">
    <name type="scientific">Malaciobacter halophilus</name>
    <dbReference type="NCBI Taxonomy" id="197482"/>
    <lineage>
        <taxon>Bacteria</taxon>
        <taxon>Pseudomonadati</taxon>
        <taxon>Campylobacterota</taxon>
        <taxon>Epsilonproteobacteria</taxon>
        <taxon>Campylobacterales</taxon>
        <taxon>Arcobacteraceae</taxon>
        <taxon>Malaciobacter</taxon>
    </lineage>
</organism>
<dbReference type="EMBL" id="NXIF01000006">
    <property type="protein sequence ID" value="PKI82018.1"/>
    <property type="molecule type" value="Genomic_DNA"/>
</dbReference>
<comment type="caution">
    <text evidence="3">The sequence shown here is derived from an EMBL/GenBank/DDBJ whole genome shotgun (WGS) entry which is preliminary data.</text>
</comment>